<proteinExistence type="predicted"/>
<dbReference type="PROSITE" id="PS50943">
    <property type="entry name" value="HTH_CROC1"/>
    <property type="match status" value="1"/>
</dbReference>
<dbReference type="Pfam" id="PF13560">
    <property type="entry name" value="HTH_31"/>
    <property type="match status" value="1"/>
</dbReference>
<evidence type="ECO:0000313" key="3">
    <source>
        <dbReference type="Proteomes" id="UP001524473"/>
    </source>
</evidence>
<comment type="caution">
    <text evidence="2">The sequence shown here is derived from an EMBL/GenBank/DDBJ whole genome shotgun (WGS) entry which is preliminary data.</text>
</comment>
<evidence type="ECO:0000259" key="1">
    <source>
        <dbReference type="PROSITE" id="PS50943"/>
    </source>
</evidence>
<dbReference type="CDD" id="cd00093">
    <property type="entry name" value="HTH_XRE"/>
    <property type="match status" value="1"/>
</dbReference>
<accession>A0ABT1S288</accession>
<feature type="domain" description="HTH cro/C1-type" evidence="1">
    <location>
        <begin position="40"/>
        <end position="74"/>
    </location>
</feature>
<protein>
    <submittedName>
        <fullName evidence="2">Helix-turn-helix domain-containing protein</fullName>
    </submittedName>
</protein>
<evidence type="ECO:0000313" key="2">
    <source>
        <dbReference type="EMBL" id="MCQ4840645.1"/>
    </source>
</evidence>
<dbReference type="Gene3D" id="1.10.260.40">
    <property type="entry name" value="lambda repressor-like DNA-binding domains"/>
    <property type="match status" value="1"/>
</dbReference>
<dbReference type="InterPro" id="IPR010982">
    <property type="entry name" value="Lambda_DNA-bd_dom_sf"/>
</dbReference>
<dbReference type="RefSeq" id="WP_066860825.1">
    <property type="nucleotide sequence ID" value="NZ_CABKVV010000010.1"/>
</dbReference>
<dbReference type="GeneID" id="90531281"/>
<sequence length="86" mass="10400">MEQKLHQDLYLGAVLRRMRHNRNETQGQVVIQLQLRGYPVTKRSYSYIENGRRSLRVSELIALKQIFRVSYEDFFLELEKEEEARQ</sequence>
<dbReference type="Proteomes" id="UP001524473">
    <property type="component" value="Unassembled WGS sequence"/>
</dbReference>
<name>A0ABT1S288_9FIRM</name>
<dbReference type="EMBL" id="JANFZH010000027">
    <property type="protein sequence ID" value="MCQ4840645.1"/>
    <property type="molecule type" value="Genomic_DNA"/>
</dbReference>
<gene>
    <name evidence="2" type="ORF">NE695_12070</name>
</gene>
<organism evidence="2 3">
    <name type="scientific">Neglectibacter timonensis</name>
    <dbReference type="NCBI Taxonomy" id="1776382"/>
    <lineage>
        <taxon>Bacteria</taxon>
        <taxon>Bacillati</taxon>
        <taxon>Bacillota</taxon>
        <taxon>Clostridia</taxon>
        <taxon>Eubacteriales</taxon>
        <taxon>Oscillospiraceae</taxon>
        <taxon>Neglectibacter</taxon>
    </lineage>
</organism>
<dbReference type="InterPro" id="IPR001387">
    <property type="entry name" value="Cro/C1-type_HTH"/>
</dbReference>
<dbReference type="SUPFAM" id="SSF47413">
    <property type="entry name" value="lambda repressor-like DNA-binding domains"/>
    <property type="match status" value="1"/>
</dbReference>
<keyword evidence="3" id="KW-1185">Reference proteome</keyword>
<reference evidence="2 3" key="1">
    <citation type="submission" date="2022-06" db="EMBL/GenBank/DDBJ databases">
        <title>Isolation of gut microbiota from human fecal samples.</title>
        <authorList>
            <person name="Pamer E.G."/>
            <person name="Barat B."/>
            <person name="Waligurski E."/>
            <person name="Medina S."/>
            <person name="Paddock L."/>
            <person name="Mostad J."/>
        </authorList>
    </citation>
    <scope>NUCLEOTIDE SEQUENCE [LARGE SCALE GENOMIC DNA]</scope>
    <source>
        <strain evidence="2 3">DFI.9.73</strain>
    </source>
</reference>